<dbReference type="PROSITE" id="PS50097">
    <property type="entry name" value="BTB"/>
    <property type="match status" value="1"/>
</dbReference>
<gene>
    <name evidence="4" type="ORF">Vretimale_17820</name>
</gene>
<feature type="region of interest" description="Disordered" evidence="2">
    <location>
        <begin position="332"/>
        <end position="446"/>
    </location>
</feature>
<dbReference type="InterPro" id="IPR045890">
    <property type="entry name" value="POB1-like"/>
</dbReference>
<dbReference type="Gene3D" id="3.30.710.10">
    <property type="entry name" value="Potassium Channel Kv1.1, Chain A"/>
    <property type="match status" value="1"/>
</dbReference>
<comment type="pathway">
    <text evidence="1">Protein modification; protein ubiquitination.</text>
</comment>
<dbReference type="SMART" id="SM00225">
    <property type="entry name" value="BTB"/>
    <property type="match status" value="1"/>
</dbReference>
<evidence type="ECO:0000313" key="4">
    <source>
        <dbReference type="EMBL" id="GIM14964.1"/>
    </source>
</evidence>
<reference evidence="4" key="1">
    <citation type="journal article" date="2021" name="Proc. Natl. Acad. Sci. U.S.A.">
        <title>Three genomes in the algal genus Volvox reveal the fate of a haploid sex-determining region after a transition to homothallism.</title>
        <authorList>
            <person name="Yamamoto K."/>
            <person name="Hamaji T."/>
            <person name="Kawai-Toyooka H."/>
            <person name="Matsuzaki R."/>
            <person name="Takahashi F."/>
            <person name="Nishimura Y."/>
            <person name="Kawachi M."/>
            <person name="Noguchi H."/>
            <person name="Minakuchi Y."/>
            <person name="Umen J.G."/>
            <person name="Toyoda A."/>
            <person name="Nozaki H."/>
        </authorList>
    </citation>
    <scope>NUCLEOTIDE SEQUENCE</scope>
    <source>
        <strain evidence="4">NIES-3785</strain>
    </source>
</reference>
<feature type="region of interest" description="Disordered" evidence="2">
    <location>
        <begin position="273"/>
        <end position="316"/>
    </location>
</feature>
<dbReference type="EMBL" id="BNCQ01000060">
    <property type="protein sequence ID" value="GIM14964.1"/>
    <property type="molecule type" value="Genomic_DNA"/>
</dbReference>
<feature type="region of interest" description="Disordered" evidence="2">
    <location>
        <begin position="89"/>
        <end position="113"/>
    </location>
</feature>
<feature type="compositionally biased region" description="Basic and acidic residues" evidence="2">
    <location>
        <begin position="404"/>
        <end position="413"/>
    </location>
</feature>
<dbReference type="CDD" id="cd18186">
    <property type="entry name" value="BTB_POZ_ZBTB_KLHL-like"/>
    <property type="match status" value="1"/>
</dbReference>
<dbReference type="PANTHER" id="PTHR46336:SF3">
    <property type="entry name" value="BTB_POZ DOMAIN-CONTAINING PROTEIN POB1"/>
    <property type="match status" value="1"/>
</dbReference>
<organism evidence="4 5">
    <name type="scientific">Volvox reticuliferus</name>
    <dbReference type="NCBI Taxonomy" id="1737510"/>
    <lineage>
        <taxon>Eukaryota</taxon>
        <taxon>Viridiplantae</taxon>
        <taxon>Chlorophyta</taxon>
        <taxon>core chlorophytes</taxon>
        <taxon>Chlorophyceae</taxon>
        <taxon>CS clade</taxon>
        <taxon>Chlamydomonadales</taxon>
        <taxon>Volvocaceae</taxon>
        <taxon>Volvox</taxon>
    </lineage>
</organism>
<dbReference type="SUPFAM" id="SSF54695">
    <property type="entry name" value="POZ domain"/>
    <property type="match status" value="1"/>
</dbReference>
<feature type="domain" description="BTB" evidence="3">
    <location>
        <begin position="754"/>
        <end position="819"/>
    </location>
</feature>
<feature type="region of interest" description="Disordered" evidence="2">
    <location>
        <begin position="1022"/>
        <end position="1099"/>
    </location>
</feature>
<dbReference type="Proteomes" id="UP000722791">
    <property type="component" value="Unassembled WGS sequence"/>
</dbReference>
<sequence length="1254" mass="130580">MAHLCPLKPCKILRKSVSCKHAYRAFFPLRNLRRVCWAGEPDNGPPSSSDEAYEIKEASLERLEFGWLWLNYQFSDFVLELRIHSPLQQEEGDNGESSSSSGPTAPSPIKRACTPAVSSATAAVAMDAAIGPPHPPAADAGGQVALARAADRPLGIEETNADENADAEAAAVVAVSGAGGPAAGEGRNMRFTNLQSREVPAMAAAALVADGGSGGRGERQGIKTTSLLTWPRRTVGNGRQVSAHGPGMSFATIERRSASSGVAPSLQTRGSAVASSAAAPLPHATQPSGVNFKAIRQPSPNCRGGSAGDAGNASAARGCVPAAPEVIAAVPAAGRGGFPGTGTSRGRGGSAAAMATSPATSDSSSASAITTAAGGTRAAQEPMANIPQERRSVAPSLSAGPCDSRNRGAESGEGRSIATAGPAADTLPGRDQRSEPPPQLPAATAAATTAITWKPEAAGHCTSGVHDRQVGAAATDPRVGRFGETVAWALCPAGPEDVYLNESSGSGVAVDEAAVAADEPLVMTALTTPSSTAAAVAGLAVPPETAQVLATSSDSMAADDGAADRSFPSSMGFTTVRSPAEIIPAASQVKLEGASAVVDLMTVTLARACSAPARQQQGPPLYDALSELSFGSSGDSGAATASGWEAGGGGDDILEPSGSWAGEDDGALVHTGKAAAAGTAAITRKISRRESWASGAAEGGGGSGGAFSCCGGGAAAAAAVAASGTVPTPSAATRSLGRFVAACTSSPPRPQLVRVYPVHAAVLAATSDYFRTLLQNWTSGLVSGSRGGSSGRGVLTMYVNMDQVEAAEMMLQFMYTGRLPNGLSPAELLSLLILADQYAVGRLLAAVDTAFAGLPLPGLSLEQLLRLYELPEVLLAGGALNSALSKLVDKLISELGDLELVMDCPARKAQLLGLPYEAVRLLLQSSETRVWNENTAVAALVEWMAGPAGQAATQEQRRQLVALLRLQHCTHSYLSYILPQVPWLLYALDPTRMLLALSWSRADASTRDVYTAERYFEQATTTGAPCHAAQQQHQRHQQQHEEQPQQRLHLEQEQPNHPPHLQLQHGREERRSGSGSGAMDVASSAVAAPGPSLPGFVPRPRPVSQRVTFDWSIDFATLQQLYSDSRVTRSLQVVTSEPAFFGGFFWWLRYDLDASQPPEYREHMGLACNVKLAGRKHSLPCVKVKATVCARQDAGVMGEGSYNLRKSFSYHVMNACPVGLWGFFGLTPDRDEASWRRFLFEGRVWLRCSIEECQ</sequence>
<feature type="compositionally biased region" description="Basic and acidic residues" evidence="2">
    <location>
        <begin position="1038"/>
        <end position="1054"/>
    </location>
</feature>
<evidence type="ECO:0000256" key="2">
    <source>
        <dbReference type="SAM" id="MobiDB-lite"/>
    </source>
</evidence>
<dbReference type="InterPro" id="IPR000210">
    <property type="entry name" value="BTB/POZ_dom"/>
</dbReference>
<dbReference type="InterPro" id="IPR011333">
    <property type="entry name" value="SKP1/BTB/POZ_sf"/>
</dbReference>
<protein>
    <recommendedName>
        <fullName evidence="3">BTB domain-containing protein</fullName>
    </recommendedName>
</protein>
<feature type="compositionally biased region" description="Low complexity" evidence="2">
    <location>
        <begin position="350"/>
        <end position="379"/>
    </location>
</feature>
<evidence type="ECO:0000256" key="1">
    <source>
        <dbReference type="ARBA" id="ARBA00004906"/>
    </source>
</evidence>
<feature type="compositionally biased region" description="Low complexity" evidence="2">
    <location>
        <begin position="95"/>
        <end position="113"/>
    </location>
</feature>
<feature type="compositionally biased region" description="Gly residues" evidence="2">
    <location>
        <begin position="334"/>
        <end position="349"/>
    </location>
</feature>
<dbReference type="PANTHER" id="PTHR46336">
    <property type="entry name" value="OS02G0260700 PROTEIN"/>
    <property type="match status" value="1"/>
</dbReference>
<dbReference type="Pfam" id="PF00651">
    <property type="entry name" value="BTB"/>
    <property type="match status" value="1"/>
</dbReference>
<accession>A0A8J4GTW5</accession>
<proteinExistence type="predicted"/>
<comment type="caution">
    <text evidence="4">The sequence shown here is derived from an EMBL/GenBank/DDBJ whole genome shotgun (WGS) entry which is preliminary data.</text>
</comment>
<feature type="region of interest" description="Disordered" evidence="2">
    <location>
        <begin position="636"/>
        <end position="665"/>
    </location>
</feature>
<evidence type="ECO:0000259" key="3">
    <source>
        <dbReference type="PROSITE" id="PS50097"/>
    </source>
</evidence>
<evidence type="ECO:0000313" key="5">
    <source>
        <dbReference type="Proteomes" id="UP000722791"/>
    </source>
</evidence>
<dbReference type="AlphaFoldDB" id="A0A8J4GTW5"/>
<name>A0A8J4GTW5_9CHLO</name>